<gene>
    <name evidence="1" type="ORF">EDD34_1948</name>
</gene>
<evidence type="ECO:0000313" key="1">
    <source>
        <dbReference type="EMBL" id="RPF21321.1"/>
    </source>
</evidence>
<dbReference type="EMBL" id="RKQZ01000001">
    <property type="protein sequence ID" value="RPF21321.1"/>
    <property type="molecule type" value="Genomic_DNA"/>
</dbReference>
<proteinExistence type="predicted"/>
<accession>A0A3N4ZN70</accession>
<dbReference type="RefSeq" id="WP_123814372.1">
    <property type="nucleotide sequence ID" value="NZ_RKQZ01000001.1"/>
</dbReference>
<sequence length="494" mass="53637">MIVDGPGWVDGSTNPIRGLFPLAVEQYLNAAVSVNAPGVTTVTTTARYYALHPLVVDEAKRRRLDTPGMRRLLRRVEVAYALICMAHHGQPGHHSWYPAPHGRDRLLTALSHGPVDLAVAAGTEAGRYAKAATGFLGPYVGSETGLGLLAQGALAPGPAYDHTIVHGALGAVLDLAAASRLGLDDVRDHAALCLCQAVTSADGELLAGRFAGRPDEIGTVAGNLGQVMRLFATAMEQAEIRSRADLGRFVMFDPAVTEHPHSTDNWLRWRGIRLRAMSVTAWRDLFAYLCRYLNEGPMTIAQLGECLAEELPSGTLGDFLDALPPAVDDKGAPLPAENEIAAWPAPRRHLATILLGAQRFEALTDINGPVRLGFVGPPGRRSEKEELAPRWVHDVIADRRTQSLRDFAIWLARVMINRAHRATLAKSRYQRDGRFTMPLRVLVQDDLVIRVHGVATGEPPLRWAQLLSMGRQTGIFQTGVDGRWEVGPRGGLLG</sequence>
<keyword evidence="2" id="KW-1185">Reference proteome</keyword>
<comment type="caution">
    <text evidence="1">The sequence shown here is derived from an EMBL/GenBank/DDBJ whole genome shotgun (WGS) entry which is preliminary data.</text>
</comment>
<evidence type="ECO:0000313" key="2">
    <source>
        <dbReference type="Proteomes" id="UP000280501"/>
    </source>
</evidence>
<reference evidence="1 2" key="1">
    <citation type="submission" date="2018-11" db="EMBL/GenBank/DDBJ databases">
        <title>Sequencing the genomes of 1000 actinobacteria strains.</title>
        <authorList>
            <person name="Klenk H.-P."/>
        </authorList>
    </citation>
    <scope>NUCLEOTIDE SEQUENCE [LARGE SCALE GENOMIC DNA]</scope>
    <source>
        <strain evidence="1 2">DSM 15700</strain>
    </source>
</reference>
<protein>
    <submittedName>
        <fullName evidence="1">Uncharacterized protein</fullName>
    </submittedName>
</protein>
<dbReference type="AlphaFoldDB" id="A0A3N4ZN70"/>
<name>A0A3N4ZN70_9MICO</name>
<organism evidence="1 2">
    <name type="scientific">Myceligenerans xiligouense</name>
    <dbReference type="NCBI Taxonomy" id="253184"/>
    <lineage>
        <taxon>Bacteria</taxon>
        <taxon>Bacillati</taxon>
        <taxon>Actinomycetota</taxon>
        <taxon>Actinomycetes</taxon>
        <taxon>Micrococcales</taxon>
        <taxon>Promicromonosporaceae</taxon>
        <taxon>Myceligenerans</taxon>
    </lineage>
</organism>
<dbReference type="OrthoDB" id="4675400at2"/>
<dbReference type="Proteomes" id="UP000280501">
    <property type="component" value="Unassembled WGS sequence"/>
</dbReference>